<keyword evidence="2" id="KW-0964">Secreted</keyword>
<dbReference type="InterPro" id="IPR013783">
    <property type="entry name" value="Ig-like_fold"/>
</dbReference>
<dbReference type="Pfam" id="PF17210">
    <property type="entry name" value="SdrD_B"/>
    <property type="match status" value="1"/>
</dbReference>
<dbReference type="Gene3D" id="2.60.40.10">
    <property type="entry name" value="Immunoglobulins"/>
    <property type="match status" value="1"/>
</dbReference>
<evidence type="ECO:0000313" key="5">
    <source>
        <dbReference type="EMBL" id="EUJ31795.1"/>
    </source>
</evidence>
<protein>
    <submittedName>
        <fullName evidence="5">Repeat-containing protein</fullName>
    </submittedName>
</protein>
<dbReference type="InterPro" id="IPR033764">
    <property type="entry name" value="Sdr_B"/>
</dbReference>
<evidence type="ECO:0000256" key="2">
    <source>
        <dbReference type="ARBA" id="ARBA00022525"/>
    </source>
</evidence>
<evidence type="ECO:0000256" key="1">
    <source>
        <dbReference type="ARBA" id="ARBA00004613"/>
    </source>
</evidence>
<evidence type="ECO:0000313" key="6">
    <source>
        <dbReference type="Proteomes" id="UP000019249"/>
    </source>
</evidence>
<accession>A0ABN0RF24</accession>
<dbReference type="SUPFAM" id="SSF117074">
    <property type="entry name" value="Hypothetical protein PA1324"/>
    <property type="match status" value="2"/>
</dbReference>
<comment type="caution">
    <text evidence="5">The sequence shown here is derived from an EMBL/GenBank/DDBJ whole genome shotgun (WGS) entry which is preliminary data.</text>
</comment>
<reference evidence="5 6" key="1">
    <citation type="journal article" date="2014" name="Int. J. Syst. Evol. Microbiol.">
        <title>Listeria floridensis sp. nov., Listeria aquatica sp. nov., Listeria cornellensis sp. nov., Listeria riparia sp. nov. and Listeria grandensis sp. nov., from agricultural and natural environments.</title>
        <authorList>
            <person name="den Bakker H.C."/>
            <person name="Warchocki S."/>
            <person name="Wright E.M."/>
            <person name="Allred A.F."/>
            <person name="Ahlstrom C."/>
            <person name="Manuel C.S."/>
            <person name="Stasiewicz M.J."/>
            <person name="Burrell A."/>
            <person name="Roof S."/>
            <person name="Strawn L."/>
            <person name="Fortes E.D."/>
            <person name="Nightingale K.K."/>
            <person name="Kephart D."/>
            <person name="Wiedmann M."/>
        </authorList>
    </citation>
    <scope>NUCLEOTIDE SEQUENCE [LARGE SCALE GENOMIC DNA]</scope>
    <source>
        <strain evidence="5 6">FSL S10-1187</strain>
    </source>
</reference>
<evidence type="ECO:0000256" key="3">
    <source>
        <dbReference type="ARBA" id="ARBA00022729"/>
    </source>
</evidence>
<sequence>MDKNGNGVKELAKLELSIPKIQVALYKTADDAKNDQNAVAKTTTNAVGMYSFTKLAKGTYFMRYGFETNLKPVVQSSSLANADGTKTAGIVQVNVNQLMGFQDLAAKRTANLTVTPFEDLNINGVKDANESIMNGKTVIFINLEKTADLIQSGRLNDFNLNSQITSALSGSLDIEDAILFRTSAKGAAIQLPNVDSGMYIMMRSPFNLTLGDLLGNLSKINALVSILTTGDVEKLLDDPSLIATGDAATAPDNEYLKSVAKYVPEAIRAVSALNIDKYLEADVQTSLNMTKQIMNVVSALPATRVIKVDLNGDTYDLTGFKFTKTTNFDFGIRKLPQLTGKIFTDANQNGVFDTSEKAYSTGLTVYDRDGRVLKTITTSKILTSYTMDKLPFDTQMYVGINDANAVFGGKKYSGYIPASLKDKNIIAAPYFSSKDSLQNLTLDIPILP</sequence>
<keyword evidence="6" id="KW-1185">Reference proteome</keyword>
<comment type="subcellular location">
    <subcellularLocation>
        <location evidence="1">Secreted</location>
    </subcellularLocation>
</comment>
<dbReference type="EMBL" id="AODF01000015">
    <property type="protein sequence ID" value="EUJ31795.1"/>
    <property type="molecule type" value="Genomic_DNA"/>
</dbReference>
<proteinExistence type="predicted"/>
<gene>
    <name evidence="5" type="ORF">MFLO_08297</name>
</gene>
<dbReference type="Proteomes" id="UP000019249">
    <property type="component" value="Unassembled WGS sequence"/>
</dbReference>
<dbReference type="RefSeq" id="WP_036097296.1">
    <property type="nucleotide sequence ID" value="NZ_AODF01000015.1"/>
</dbReference>
<organism evidence="5 6">
    <name type="scientific">Listeria floridensis FSL S10-1187</name>
    <dbReference type="NCBI Taxonomy" id="1265817"/>
    <lineage>
        <taxon>Bacteria</taxon>
        <taxon>Bacillati</taxon>
        <taxon>Bacillota</taxon>
        <taxon>Bacilli</taxon>
        <taxon>Bacillales</taxon>
        <taxon>Listeriaceae</taxon>
        <taxon>Listeria</taxon>
    </lineage>
</organism>
<evidence type="ECO:0000259" key="4">
    <source>
        <dbReference type="Pfam" id="PF17210"/>
    </source>
</evidence>
<feature type="domain" description="SD-repeat containing protein B" evidence="4">
    <location>
        <begin position="2"/>
        <end position="78"/>
    </location>
</feature>
<keyword evidence="3" id="KW-0732">Signal</keyword>
<name>A0ABN0RF24_9LIST</name>